<keyword evidence="2 4" id="KW-0863">Zinc-finger</keyword>
<reference evidence="6" key="2">
    <citation type="submission" date="2017-06" db="EMBL/GenBank/DDBJ databases">
        <title>WGS assembly of Brachypodium distachyon.</title>
        <authorList>
            <consortium name="The International Brachypodium Initiative"/>
            <person name="Lucas S."/>
            <person name="Harmon-Smith M."/>
            <person name="Lail K."/>
            <person name="Tice H."/>
            <person name="Grimwood J."/>
            <person name="Bruce D."/>
            <person name="Barry K."/>
            <person name="Shu S."/>
            <person name="Lindquist E."/>
            <person name="Wang M."/>
            <person name="Pitluck S."/>
            <person name="Vogel J.P."/>
            <person name="Garvin D.F."/>
            <person name="Mockler T.C."/>
            <person name="Schmutz J."/>
            <person name="Rokhsar D."/>
            <person name="Bevan M.W."/>
        </authorList>
    </citation>
    <scope>NUCLEOTIDE SEQUENCE</scope>
    <source>
        <strain evidence="6">Bd21</strain>
    </source>
</reference>
<evidence type="ECO:0000313" key="7">
    <source>
        <dbReference type="EnsemblPlants" id="KQJ88972"/>
    </source>
</evidence>
<dbReference type="Pfam" id="PF10551">
    <property type="entry name" value="MULE"/>
    <property type="match status" value="1"/>
</dbReference>
<dbReference type="Proteomes" id="UP000008810">
    <property type="component" value="Chromosome 4"/>
</dbReference>
<keyword evidence="3" id="KW-0862">Zinc</keyword>
<dbReference type="InterPro" id="IPR007527">
    <property type="entry name" value="Znf_SWIM"/>
</dbReference>
<sequence>MDAERHLGNQVVGLPCSWTKRGEAIQGPDARISACTTSTLEHFVKCASDLDGSDVFAPTAGTTFDSRQEAYELYNLYSWKQGFGVRHGRSRINRFGYRSMHEIVCQCQGKPGKENTASCRTDCPAKIRLHRTEDHGWYVSIFNNEHNHRLSTSCDEKMHWNSHNEIDPLARDFVKNLRANNISLGKIYNIMGSSSYGSGTVPFRKQALRTLCSSIAQETMKEDLPKTVKLLQEMRARDLEMTLVVDIDENGRIKTMLWCNGRNKRDYKDFGYAITFDTTYKTNLYNMPFGLFVGVNNHFQSVIFAGVLLREETTAAFEWIFNNFLSIVDNKHPYTVLTDQCQVMRTALETAMPNSRHRWCKWHVLKSAKEKLGYVYSEHSEFKREFHELLNAVMSPDEFECRWAAILDRYKLKNNPYIDRLYENREMWVKPYFLDIFCASMTSTQRSESANSMLKQYISRRRMCTSTTPLEADAAQIYTRAMFDTFKEELYRSGWYVVEEDVYTGNYRLTWAPDSRSNDSEHNQRSFIVQIEDDGQFVSCTCGLFAHVGMICRHAIKVLLRNDILRVPQKNILRRWTVHARHNLESGGAMIQHRRADDERGFRTNVLTMVASDMVKESNSHPIFYNVAMRGLCKIRDDMKKLKEVVVLPDTNVLQEFDSNLISQVVEPPKRVGSAGRPSTVRPRSRMDYISDVKKKTRAVSSLYKPPGKLGKDDGALMEIVGSERKPLKRIVRCAICKNPGHNRSRCTQRGV</sequence>
<dbReference type="STRING" id="15368.A0A0Q3ERQ5"/>
<dbReference type="SMART" id="SM00575">
    <property type="entry name" value="ZnF_PMZ"/>
    <property type="match status" value="1"/>
</dbReference>
<evidence type="ECO:0000256" key="3">
    <source>
        <dbReference type="ARBA" id="ARBA00022833"/>
    </source>
</evidence>
<dbReference type="AlphaFoldDB" id="A0A0Q3ERQ5"/>
<dbReference type="EMBL" id="CM000883">
    <property type="protein sequence ID" value="KQJ88972.1"/>
    <property type="molecule type" value="Genomic_DNA"/>
</dbReference>
<reference evidence="6 7" key="1">
    <citation type="journal article" date="2010" name="Nature">
        <title>Genome sequencing and analysis of the model grass Brachypodium distachyon.</title>
        <authorList>
            <consortium name="International Brachypodium Initiative"/>
        </authorList>
    </citation>
    <scope>NUCLEOTIDE SEQUENCE [LARGE SCALE GENOMIC DNA]</scope>
    <source>
        <strain evidence="6 7">Bd21</strain>
    </source>
</reference>
<dbReference type="GO" id="GO:0008270">
    <property type="term" value="F:zinc ion binding"/>
    <property type="evidence" value="ECO:0007669"/>
    <property type="project" value="UniProtKB-KW"/>
</dbReference>
<organism evidence="6">
    <name type="scientific">Brachypodium distachyon</name>
    <name type="common">Purple false brome</name>
    <name type="synonym">Trachynia distachya</name>
    <dbReference type="NCBI Taxonomy" id="15368"/>
    <lineage>
        <taxon>Eukaryota</taxon>
        <taxon>Viridiplantae</taxon>
        <taxon>Streptophyta</taxon>
        <taxon>Embryophyta</taxon>
        <taxon>Tracheophyta</taxon>
        <taxon>Spermatophyta</taxon>
        <taxon>Magnoliopsida</taxon>
        <taxon>Liliopsida</taxon>
        <taxon>Poales</taxon>
        <taxon>Poaceae</taxon>
        <taxon>BOP clade</taxon>
        <taxon>Pooideae</taxon>
        <taxon>Stipodae</taxon>
        <taxon>Brachypodieae</taxon>
        <taxon>Brachypodium</taxon>
    </lineage>
</organism>
<reference evidence="7" key="3">
    <citation type="submission" date="2018-08" db="UniProtKB">
        <authorList>
            <consortium name="EnsemblPlants"/>
        </authorList>
    </citation>
    <scope>IDENTIFICATION</scope>
    <source>
        <strain evidence="7">cv. Bd21</strain>
    </source>
</reference>
<dbReference type="PANTHER" id="PTHR47718">
    <property type="entry name" value="OS01G0519700 PROTEIN"/>
    <property type="match status" value="1"/>
</dbReference>
<accession>A0A0Q3ERQ5</accession>
<keyword evidence="1" id="KW-0479">Metal-binding</keyword>
<evidence type="ECO:0000259" key="5">
    <source>
        <dbReference type="PROSITE" id="PS50966"/>
    </source>
</evidence>
<proteinExistence type="predicted"/>
<dbReference type="Gramene" id="KQJ88972">
    <property type="protein sequence ID" value="KQJ88972"/>
    <property type="gene ID" value="BRADI_4g22525v3"/>
</dbReference>
<dbReference type="InterPro" id="IPR018289">
    <property type="entry name" value="MULE_transposase_dom"/>
</dbReference>
<dbReference type="EnsemblPlants" id="KQJ88972">
    <property type="protein sequence ID" value="KQJ88972"/>
    <property type="gene ID" value="BRADI_4g22525v3"/>
</dbReference>
<name>A0A0Q3ERQ5_BRADI</name>
<keyword evidence="8" id="KW-1185">Reference proteome</keyword>
<dbReference type="InterPro" id="IPR006564">
    <property type="entry name" value="Znf_PMZ"/>
</dbReference>
<evidence type="ECO:0000256" key="1">
    <source>
        <dbReference type="ARBA" id="ARBA00022723"/>
    </source>
</evidence>
<protein>
    <recommendedName>
        <fullName evidence="5">SWIM-type domain-containing protein</fullName>
    </recommendedName>
</protein>
<dbReference type="Pfam" id="PF04434">
    <property type="entry name" value="SWIM"/>
    <property type="match status" value="1"/>
</dbReference>
<dbReference type="PROSITE" id="PS50966">
    <property type="entry name" value="ZF_SWIM"/>
    <property type="match status" value="1"/>
</dbReference>
<feature type="domain" description="SWIM-type" evidence="5">
    <location>
        <begin position="527"/>
        <end position="563"/>
    </location>
</feature>
<evidence type="ECO:0000313" key="6">
    <source>
        <dbReference type="EMBL" id="KQJ88972.1"/>
    </source>
</evidence>
<dbReference type="InterPro" id="IPR004330">
    <property type="entry name" value="FAR1_DNA_bnd_dom"/>
</dbReference>
<dbReference type="OrthoDB" id="685741at2759"/>
<gene>
    <name evidence="6" type="ORF">BRADI_4g22525v3</name>
</gene>
<dbReference type="InParanoid" id="A0A0Q3ERQ5"/>
<dbReference type="Pfam" id="PF03101">
    <property type="entry name" value="FAR1"/>
    <property type="match status" value="1"/>
</dbReference>
<evidence type="ECO:0000256" key="2">
    <source>
        <dbReference type="ARBA" id="ARBA00022771"/>
    </source>
</evidence>
<evidence type="ECO:0000313" key="8">
    <source>
        <dbReference type="Proteomes" id="UP000008810"/>
    </source>
</evidence>
<evidence type="ECO:0000256" key="4">
    <source>
        <dbReference type="PROSITE-ProRule" id="PRU00325"/>
    </source>
</evidence>